<dbReference type="AlphaFoldDB" id="A0A9X7W0H6"/>
<accession>A0A9X7W0H6</accession>
<dbReference type="KEGG" id="afx:JZ786_04140"/>
<protein>
    <recommendedName>
        <fullName evidence="3">RCK N-terminal domain-containing protein</fullName>
    </recommendedName>
</protein>
<reference evidence="1 2" key="1">
    <citation type="submission" date="2021-02" db="EMBL/GenBank/DDBJ databases">
        <title>Alicyclobacillus curvatus sp. nov. and Alicyclobacillus mengziensis sp. nov., two acidophilic bacteria isolated from acid mine drainage.</title>
        <authorList>
            <person name="Huang Y."/>
        </authorList>
    </citation>
    <scope>NUCLEOTIDE SEQUENCE [LARGE SCALE GENOMIC DNA]</scope>
    <source>
        <strain evidence="1 2">S30H14</strain>
    </source>
</reference>
<dbReference type="RefSeq" id="WP_206657538.1">
    <property type="nucleotide sequence ID" value="NZ_CP071182.1"/>
</dbReference>
<dbReference type="Gene3D" id="3.40.50.720">
    <property type="entry name" value="NAD(P)-binding Rossmann-like Domain"/>
    <property type="match status" value="1"/>
</dbReference>
<name>A0A9X7W0H6_9BACL</name>
<evidence type="ECO:0000313" key="2">
    <source>
        <dbReference type="Proteomes" id="UP000663505"/>
    </source>
</evidence>
<evidence type="ECO:0008006" key="3">
    <source>
        <dbReference type="Google" id="ProtNLM"/>
    </source>
</evidence>
<organism evidence="1 2">
    <name type="scientific">Alicyclobacillus mengziensis</name>
    <dbReference type="NCBI Taxonomy" id="2931921"/>
    <lineage>
        <taxon>Bacteria</taxon>
        <taxon>Bacillati</taxon>
        <taxon>Bacillota</taxon>
        <taxon>Bacilli</taxon>
        <taxon>Bacillales</taxon>
        <taxon>Alicyclobacillaceae</taxon>
        <taxon>Alicyclobacillus</taxon>
    </lineage>
</organism>
<gene>
    <name evidence="1" type="ORF">JZ786_04140</name>
</gene>
<proteinExistence type="predicted"/>
<evidence type="ECO:0000313" key="1">
    <source>
        <dbReference type="EMBL" id="QSO48202.1"/>
    </source>
</evidence>
<sequence length="141" mass="15536">MTARMLVAAFHPGNQRYVNYARESGMMVRVLDCVESEHKRLVRHFGQIVLTVPGTRGEVRRAVAAEDFDVALVHEATDYVLTALITQSLKEAGVPLIVVVTSDGSRASMYRRLGANQVIETQSEETAWVALEGMVNNFATA</sequence>
<dbReference type="InterPro" id="IPR036291">
    <property type="entry name" value="NAD(P)-bd_dom_sf"/>
</dbReference>
<dbReference type="SUPFAM" id="SSF51735">
    <property type="entry name" value="NAD(P)-binding Rossmann-fold domains"/>
    <property type="match status" value="1"/>
</dbReference>
<dbReference type="EMBL" id="CP071182">
    <property type="protein sequence ID" value="QSO48202.1"/>
    <property type="molecule type" value="Genomic_DNA"/>
</dbReference>
<keyword evidence="2" id="KW-1185">Reference proteome</keyword>
<dbReference type="Proteomes" id="UP000663505">
    <property type="component" value="Chromosome"/>
</dbReference>